<dbReference type="Pfam" id="PF00582">
    <property type="entry name" value="Usp"/>
    <property type="match status" value="2"/>
</dbReference>
<name>A0A6I0EZA4_9FIRM</name>
<dbReference type="OrthoDB" id="9794782at2"/>
<comment type="similarity">
    <text evidence="1">Belongs to the universal stress protein A family.</text>
</comment>
<dbReference type="Proteomes" id="UP000468766">
    <property type="component" value="Unassembled WGS sequence"/>
</dbReference>
<comment type="caution">
    <text evidence="3">The sequence shown here is derived from an EMBL/GenBank/DDBJ whole genome shotgun (WGS) entry which is preliminary data.</text>
</comment>
<organism evidence="3 4">
    <name type="scientific">Heliorestis acidaminivorans</name>
    <dbReference type="NCBI Taxonomy" id="553427"/>
    <lineage>
        <taxon>Bacteria</taxon>
        <taxon>Bacillati</taxon>
        <taxon>Bacillota</taxon>
        <taxon>Clostridia</taxon>
        <taxon>Eubacteriales</taxon>
        <taxon>Heliobacteriaceae</taxon>
        <taxon>Heliorestis</taxon>
    </lineage>
</organism>
<dbReference type="SUPFAM" id="SSF52402">
    <property type="entry name" value="Adenine nucleotide alpha hydrolases-like"/>
    <property type="match status" value="2"/>
</dbReference>
<dbReference type="EMBL" id="WBXO01000008">
    <property type="protein sequence ID" value="KAB2951975.1"/>
    <property type="molecule type" value="Genomic_DNA"/>
</dbReference>
<evidence type="ECO:0000313" key="3">
    <source>
        <dbReference type="EMBL" id="KAB2951975.1"/>
    </source>
</evidence>
<dbReference type="PRINTS" id="PR01438">
    <property type="entry name" value="UNVRSLSTRESS"/>
</dbReference>
<reference evidence="3 4" key="1">
    <citation type="submission" date="2019-10" db="EMBL/GenBank/DDBJ databases">
        <title>Whole-genome sequence of the extremophile Heliorestis acidaminivorans DSM 24790.</title>
        <authorList>
            <person name="Kyndt J.A."/>
            <person name="Meyer T.E."/>
        </authorList>
    </citation>
    <scope>NUCLEOTIDE SEQUENCE [LARGE SCALE GENOMIC DNA]</scope>
    <source>
        <strain evidence="3 4">DSM 24790</strain>
    </source>
</reference>
<dbReference type="InterPro" id="IPR006015">
    <property type="entry name" value="Universal_stress_UspA"/>
</dbReference>
<dbReference type="Gene3D" id="3.40.50.620">
    <property type="entry name" value="HUPs"/>
    <property type="match status" value="2"/>
</dbReference>
<sequence>MLLHPLPLKYQNIYKTTKRGALCMFKKVMLCTDLSPPSELLLQTVETLKQVGLEEVLLVHTIYTAHNPVLEAELLERRTIRLQSQRETLMNKGLVVHTEMAYGIPAPTLTDVAERHEVDAIIVGSHGKGIFKKAALGSVSTEVLHMTSRPILLIRVELNKEDRQSQSFEELFSAPLFCTDFSDTSNVAFTYLEKVVTELKCPVTLLHVQDRSISETYYLQRLEDINRAIIDEMTPLKDKLMSLGAQDVKIEVPFGSPKELILEKVRSSKYSVVLMGSQGKGFIEELLLGSVSYSVVRKSLIPVLMIPSLKS</sequence>
<evidence type="ECO:0000313" key="4">
    <source>
        <dbReference type="Proteomes" id="UP000468766"/>
    </source>
</evidence>
<dbReference type="AlphaFoldDB" id="A0A6I0EZA4"/>
<dbReference type="CDD" id="cd00293">
    <property type="entry name" value="USP-like"/>
    <property type="match status" value="2"/>
</dbReference>
<accession>A0A6I0EZA4</accession>
<feature type="domain" description="UspA" evidence="2">
    <location>
        <begin position="176"/>
        <end position="307"/>
    </location>
</feature>
<gene>
    <name evidence="3" type="ORF">F9B85_10485</name>
</gene>
<dbReference type="PANTHER" id="PTHR46268">
    <property type="entry name" value="STRESS RESPONSE PROTEIN NHAX"/>
    <property type="match status" value="1"/>
</dbReference>
<dbReference type="PANTHER" id="PTHR46268:SF6">
    <property type="entry name" value="UNIVERSAL STRESS PROTEIN UP12"/>
    <property type="match status" value="1"/>
</dbReference>
<evidence type="ECO:0000259" key="2">
    <source>
        <dbReference type="Pfam" id="PF00582"/>
    </source>
</evidence>
<proteinExistence type="inferred from homology"/>
<keyword evidence="4" id="KW-1185">Reference proteome</keyword>
<protein>
    <submittedName>
        <fullName evidence="3">Universal stress protein</fullName>
    </submittedName>
</protein>
<dbReference type="InterPro" id="IPR006016">
    <property type="entry name" value="UspA"/>
</dbReference>
<evidence type="ECO:0000256" key="1">
    <source>
        <dbReference type="ARBA" id="ARBA00008791"/>
    </source>
</evidence>
<dbReference type="InterPro" id="IPR014729">
    <property type="entry name" value="Rossmann-like_a/b/a_fold"/>
</dbReference>
<feature type="domain" description="UspA" evidence="2">
    <location>
        <begin position="24"/>
        <end position="155"/>
    </location>
</feature>